<feature type="region of interest" description="Disordered" evidence="1">
    <location>
        <begin position="1"/>
        <end position="24"/>
    </location>
</feature>
<evidence type="ECO:0000313" key="3">
    <source>
        <dbReference type="EMBL" id="EFA81917.1"/>
    </source>
</evidence>
<evidence type="ECO:0000256" key="1">
    <source>
        <dbReference type="SAM" id="MobiDB-lite"/>
    </source>
</evidence>
<dbReference type="AlphaFoldDB" id="D3B9K5"/>
<protein>
    <recommendedName>
        <fullName evidence="2">CRAL-TRIO domain-containing protein</fullName>
    </recommendedName>
</protein>
<evidence type="ECO:0000313" key="4">
    <source>
        <dbReference type="Proteomes" id="UP000001396"/>
    </source>
</evidence>
<sequence length="267" mass="31377">MGKKSPKSSSPKLQQATEGEDFNPLANLDEKKLKIFNDFKKRCEELELDEREKTIAWRREYKPHEITAEHLSFENSTGKQYVNGKTKENLPVIYQRPSRENTKTYERQIQLMVYTLERAIEHMDEKRGVEQVALMIDFSGYSMFNMPPTSVSKQCLDILLNHYPERLGFAFIIDPPMIFNVFWSFVSPFINKNTASKIVFVKGEKQRRNLLHTHFEDNVLEAEYGGKGDFVFQRNVHWKNEIIHDRKKRGLPELTIDEMDTILALQE</sequence>
<gene>
    <name evidence="3" type="ORF">PPL_05149</name>
</gene>
<dbReference type="EMBL" id="ADBJ01000022">
    <property type="protein sequence ID" value="EFA81917.1"/>
    <property type="molecule type" value="Genomic_DNA"/>
</dbReference>
<dbReference type="SUPFAM" id="SSF52087">
    <property type="entry name" value="CRAL/TRIO domain"/>
    <property type="match status" value="1"/>
</dbReference>
<dbReference type="Proteomes" id="UP000001396">
    <property type="component" value="Unassembled WGS sequence"/>
</dbReference>
<comment type="caution">
    <text evidence="3">The sequence shown here is derived from an EMBL/GenBank/DDBJ whole genome shotgun (WGS) entry which is preliminary data.</text>
</comment>
<dbReference type="Gene3D" id="3.40.525.10">
    <property type="entry name" value="CRAL-TRIO lipid binding domain"/>
    <property type="match status" value="1"/>
</dbReference>
<dbReference type="CDD" id="cd00170">
    <property type="entry name" value="SEC14"/>
    <property type="match status" value="1"/>
</dbReference>
<dbReference type="GeneID" id="31360635"/>
<dbReference type="InterPro" id="IPR052578">
    <property type="entry name" value="PI_Transfer_CRAL-TRIO"/>
</dbReference>
<dbReference type="InParanoid" id="D3B9K5"/>
<evidence type="ECO:0000259" key="2">
    <source>
        <dbReference type="PROSITE" id="PS50191"/>
    </source>
</evidence>
<reference evidence="3 4" key="1">
    <citation type="journal article" date="2011" name="Genome Res.">
        <title>Phylogeny-wide analysis of social amoeba genomes highlights ancient origins for complex intercellular communication.</title>
        <authorList>
            <person name="Heidel A.J."/>
            <person name="Lawal H.M."/>
            <person name="Felder M."/>
            <person name="Schilde C."/>
            <person name="Helps N.R."/>
            <person name="Tunggal B."/>
            <person name="Rivero F."/>
            <person name="John U."/>
            <person name="Schleicher M."/>
            <person name="Eichinger L."/>
            <person name="Platzer M."/>
            <person name="Noegel A.A."/>
            <person name="Schaap P."/>
            <person name="Gloeckner G."/>
        </authorList>
    </citation>
    <scope>NUCLEOTIDE SEQUENCE [LARGE SCALE GENOMIC DNA]</scope>
    <source>
        <strain evidence="4">ATCC 26659 / Pp 5 / PN500</strain>
    </source>
</reference>
<feature type="domain" description="CRAL-TRIO" evidence="2">
    <location>
        <begin position="70"/>
        <end position="232"/>
    </location>
</feature>
<name>D3B9K5_HETP5</name>
<proteinExistence type="predicted"/>
<dbReference type="InterPro" id="IPR036865">
    <property type="entry name" value="CRAL-TRIO_dom_sf"/>
</dbReference>
<dbReference type="PANTHER" id="PTHR45824:SF29">
    <property type="entry name" value="GH16843P"/>
    <property type="match status" value="1"/>
</dbReference>
<dbReference type="InterPro" id="IPR001251">
    <property type="entry name" value="CRAL-TRIO_dom"/>
</dbReference>
<dbReference type="PANTHER" id="PTHR45824">
    <property type="entry name" value="GH16843P"/>
    <property type="match status" value="1"/>
</dbReference>
<dbReference type="GO" id="GO:0008526">
    <property type="term" value="F:phosphatidylinositol transfer activity"/>
    <property type="evidence" value="ECO:0007669"/>
    <property type="project" value="TreeGrafter"/>
</dbReference>
<organism evidence="3 4">
    <name type="scientific">Heterostelium pallidum (strain ATCC 26659 / Pp 5 / PN500)</name>
    <name type="common">Cellular slime mold</name>
    <name type="synonym">Polysphondylium pallidum</name>
    <dbReference type="NCBI Taxonomy" id="670386"/>
    <lineage>
        <taxon>Eukaryota</taxon>
        <taxon>Amoebozoa</taxon>
        <taxon>Evosea</taxon>
        <taxon>Eumycetozoa</taxon>
        <taxon>Dictyostelia</taxon>
        <taxon>Acytosteliales</taxon>
        <taxon>Acytosteliaceae</taxon>
        <taxon>Heterostelium</taxon>
    </lineage>
</organism>
<accession>D3B9K5</accession>
<dbReference type="Pfam" id="PF00650">
    <property type="entry name" value="CRAL_TRIO"/>
    <property type="match status" value="1"/>
</dbReference>
<dbReference type="PROSITE" id="PS50191">
    <property type="entry name" value="CRAL_TRIO"/>
    <property type="match status" value="1"/>
</dbReference>
<keyword evidence="4" id="KW-1185">Reference proteome</keyword>
<dbReference type="RefSeq" id="XP_020434034.1">
    <property type="nucleotide sequence ID" value="XM_020576045.1"/>
</dbReference>
<dbReference type="SMART" id="SM00516">
    <property type="entry name" value="SEC14"/>
    <property type="match status" value="1"/>
</dbReference>